<keyword evidence="2" id="KW-0170">Cobalt</keyword>
<sequence>IIGLSGLITPSLDEMVHVASEMEREGFDIPLLIGGATTSRVHTAVKIHPRYARGQAVYVNDASRAVGVVSALLSKDAKNGYIETVRAEFKKVTEAHHRSEADKLRLPLARARANAHKIDWANCEPPKPSFFGTRVFEDLDMEELARYIDWTPFFQTWELKGRYPKILEDETQGPAARQLFEDAQAMLKKIIDEKWFAPKAVIGFWPANAVGDDIRLFTDETRAQELATLFTLRQQLTKRDGKPNVALSDFVAPVESGKPDYVGGFVVTAGIEEVAIAK</sequence>
<dbReference type="PROSITE" id="PS51332">
    <property type="entry name" value="B12_BINDING"/>
    <property type="match status" value="1"/>
</dbReference>
<dbReference type="InterPro" id="IPR006158">
    <property type="entry name" value="Cobalamin-bd"/>
</dbReference>
<dbReference type="GO" id="GO:0046653">
    <property type="term" value="P:tetrahydrofolate metabolic process"/>
    <property type="evidence" value="ECO:0007669"/>
    <property type="project" value="TreeGrafter"/>
</dbReference>
<feature type="domain" description="B12-binding" evidence="5">
    <location>
        <begin position="1"/>
        <end position="83"/>
    </location>
</feature>
<dbReference type="PANTHER" id="PTHR45833:SF1">
    <property type="entry name" value="METHIONINE SYNTHASE"/>
    <property type="match status" value="1"/>
</dbReference>
<dbReference type="InterPro" id="IPR036724">
    <property type="entry name" value="Cobalamin-bd_sf"/>
</dbReference>
<dbReference type="EMBL" id="JAAKZF010000296">
    <property type="protein sequence ID" value="NGO56277.1"/>
    <property type="molecule type" value="Genomic_DNA"/>
</dbReference>
<reference evidence="6 7" key="1">
    <citation type="submission" date="2020-02" db="EMBL/GenBank/DDBJ databases">
        <title>Genome sequence of strain CCNWXJ40-4.</title>
        <authorList>
            <person name="Gao J."/>
            <person name="Sun J."/>
        </authorList>
    </citation>
    <scope>NUCLEOTIDE SEQUENCE [LARGE SCALE GENOMIC DNA]</scope>
    <source>
        <strain evidence="6 7">CCNWXJ 40-4</strain>
    </source>
</reference>
<name>A0A6G4WQE4_9HYPH</name>
<evidence type="ECO:0000256" key="3">
    <source>
        <dbReference type="PROSITE-ProRule" id="PRU00346"/>
    </source>
</evidence>
<dbReference type="RefSeq" id="WP_281353031.1">
    <property type="nucleotide sequence ID" value="NZ_JAAKZF010000296.1"/>
</dbReference>
<dbReference type="InterPro" id="IPR037010">
    <property type="entry name" value="VitB12-dep_Met_synth_activ_sf"/>
</dbReference>
<gene>
    <name evidence="6" type="ORF">G6N73_35980</name>
</gene>
<dbReference type="GO" id="GO:0050667">
    <property type="term" value="P:homocysteine metabolic process"/>
    <property type="evidence" value="ECO:0007669"/>
    <property type="project" value="TreeGrafter"/>
</dbReference>
<dbReference type="GO" id="GO:0008705">
    <property type="term" value="F:methionine synthase activity"/>
    <property type="evidence" value="ECO:0007669"/>
    <property type="project" value="InterPro"/>
</dbReference>
<dbReference type="InterPro" id="IPR050554">
    <property type="entry name" value="Met_Synthase/Corrinoid"/>
</dbReference>
<dbReference type="GO" id="GO:0005829">
    <property type="term" value="C:cytosol"/>
    <property type="evidence" value="ECO:0007669"/>
    <property type="project" value="TreeGrafter"/>
</dbReference>
<proteinExistence type="predicted"/>
<keyword evidence="1" id="KW-0479">Metal-binding</keyword>
<organism evidence="6 7">
    <name type="scientific">Allomesorhizobium camelthorni</name>
    <dbReference type="NCBI Taxonomy" id="475069"/>
    <lineage>
        <taxon>Bacteria</taxon>
        <taxon>Pseudomonadati</taxon>
        <taxon>Pseudomonadota</taxon>
        <taxon>Alphaproteobacteria</taxon>
        <taxon>Hyphomicrobiales</taxon>
        <taxon>Phyllobacteriaceae</taxon>
        <taxon>Allomesorhizobium</taxon>
    </lineage>
</organism>
<keyword evidence="3" id="KW-0808">Transferase</keyword>
<evidence type="ECO:0000259" key="4">
    <source>
        <dbReference type="PROSITE" id="PS50974"/>
    </source>
</evidence>
<dbReference type="Gene3D" id="3.10.196.10">
    <property type="entry name" value="Vitamin B12-dependent methionine synthase, activation domain"/>
    <property type="match status" value="1"/>
</dbReference>
<evidence type="ECO:0000256" key="1">
    <source>
        <dbReference type="ARBA" id="ARBA00022723"/>
    </source>
</evidence>
<dbReference type="GO" id="GO:0046872">
    <property type="term" value="F:metal ion binding"/>
    <property type="evidence" value="ECO:0007669"/>
    <property type="project" value="UniProtKB-KW"/>
</dbReference>
<dbReference type="PROSITE" id="PS50974">
    <property type="entry name" value="ADOMET_ACTIVATION"/>
    <property type="match status" value="1"/>
</dbReference>
<dbReference type="Gene3D" id="3.40.50.280">
    <property type="entry name" value="Cobalamin-binding domain"/>
    <property type="match status" value="1"/>
</dbReference>
<evidence type="ECO:0000256" key="2">
    <source>
        <dbReference type="ARBA" id="ARBA00023285"/>
    </source>
</evidence>
<evidence type="ECO:0000259" key="5">
    <source>
        <dbReference type="PROSITE" id="PS51332"/>
    </source>
</evidence>
<keyword evidence="7" id="KW-1185">Reference proteome</keyword>
<dbReference type="InterPro" id="IPR004223">
    <property type="entry name" value="VitB12-dep_Met_synth_activ_dom"/>
</dbReference>
<dbReference type="SUPFAM" id="SSF52242">
    <property type="entry name" value="Cobalamin (vitamin B12)-binding domain"/>
    <property type="match status" value="1"/>
</dbReference>
<feature type="non-terminal residue" evidence="6">
    <location>
        <position position="1"/>
    </location>
</feature>
<dbReference type="AlphaFoldDB" id="A0A6G4WQE4"/>
<feature type="domain" description="AdoMet activation" evidence="4">
    <location>
        <begin position="99"/>
        <end position="278"/>
    </location>
</feature>
<comment type="caution">
    <text evidence="6">The sequence shown here is derived from an EMBL/GenBank/DDBJ whole genome shotgun (WGS) entry which is preliminary data.</text>
</comment>
<dbReference type="GO" id="GO:0032259">
    <property type="term" value="P:methylation"/>
    <property type="evidence" value="ECO:0007669"/>
    <property type="project" value="UniProtKB-KW"/>
</dbReference>
<keyword evidence="3" id="KW-0489">Methyltransferase</keyword>
<accession>A0A6G4WQE4</accession>
<protein>
    <submittedName>
        <fullName evidence="6">Methionine synthase</fullName>
    </submittedName>
</protein>
<feature type="non-terminal residue" evidence="6">
    <location>
        <position position="278"/>
    </location>
</feature>
<evidence type="ECO:0000313" key="7">
    <source>
        <dbReference type="Proteomes" id="UP001642900"/>
    </source>
</evidence>
<evidence type="ECO:0000313" key="6">
    <source>
        <dbReference type="EMBL" id="NGO56277.1"/>
    </source>
</evidence>
<dbReference type="Pfam" id="PF02965">
    <property type="entry name" value="Met_synt_B12"/>
    <property type="match status" value="1"/>
</dbReference>
<dbReference type="GO" id="GO:0031419">
    <property type="term" value="F:cobalamin binding"/>
    <property type="evidence" value="ECO:0007669"/>
    <property type="project" value="InterPro"/>
</dbReference>
<dbReference type="SUPFAM" id="SSF56507">
    <property type="entry name" value="Methionine synthase activation domain-like"/>
    <property type="match status" value="1"/>
</dbReference>
<dbReference type="PANTHER" id="PTHR45833">
    <property type="entry name" value="METHIONINE SYNTHASE"/>
    <property type="match status" value="1"/>
</dbReference>
<dbReference type="Proteomes" id="UP001642900">
    <property type="component" value="Unassembled WGS sequence"/>
</dbReference>